<reference evidence="1 2" key="1">
    <citation type="submission" date="2017-06" db="EMBL/GenBank/DDBJ databases">
        <title>Draft genome sequence of anaerobic fermentative bacterium Anaeromicrobium sediminis DY2726D isolated from West Pacific Ocean sediments.</title>
        <authorList>
            <person name="Zeng X."/>
        </authorList>
    </citation>
    <scope>NUCLEOTIDE SEQUENCE [LARGE SCALE GENOMIC DNA]</scope>
    <source>
        <strain evidence="1 2">DY2726D</strain>
    </source>
</reference>
<dbReference type="RefSeq" id="WP_095131690.1">
    <property type="nucleotide sequence ID" value="NZ_NIBG01000003.1"/>
</dbReference>
<organism evidence="1 2">
    <name type="scientific">Anaeromicrobium sediminis</name>
    <dbReference type="NCBI Taxonomy" id="1478221"/>
    <lineage>
        <taxon>Bacteria</taxon>
        <taxon>Bacillati</taxon>
        <taxon>Bacillota</taxon>
        <taxon>Clostridia</taxon>
        <taxon>Peptostreptococcales</taxon>
        <taxon>Thermotaleaceae</taxon>
        <taxon>Anaeromicrobium</taxon>
    </lineage>
</organism>
<sequence length="865" mass="100884">MRRILCLFILIFVVALSGCGDKKKEVSTNNSQTTKEVKRDENTVVGQLDKMIEEEKYHDEIFEFVDENIESVSKEEADEIIEKLIGYRQTYIKIVFEDGYNAKSFQERLLRLNENGQSVIFNSTYDKTGDVMIDRFIAKLESRGCKPVSDEGEIYFVDELHWIDKYNEYISEEMKSYISIKQKLVEKKDVSDAALLISFNELYDRIGLIEEFIKNYLNSKHKEEMVRKYEFYLRMYFYGLDNTPTFEYNDEKINKEALKSYKEKYLNGEDSITKRILLVYLPLLEKNEYTFSGEIEHFLDGLFTSKEGKYLFEDTDFKGGYGLFRKGQFYDYNSLMKMGNSKRKELGISKEEINHIKDIAKYGENKVLYKRFEEGMLKITSLNRLENREDLSKEIEVKEHAKITSFGDHIYFIKTVGSGESAKKVLVKYDYKGNKDEIYSQNNFVYTIAPNEDYGAVNSNETIVLMKNNGNVVKRYKEIFKLEDENEFVEFVGWKDNILWLEKGAPGVIGDVFYKIDGDNLKVNEYDTSSLSLNSEYDLNMNTEKLVYSDYPLMFAVDSAEDFRKANKPVNIYLYDLNSKENKLINTIRGKEAEPVWIDDETIEYNDPNGYRSTYHVENEYNVVELDESGKNAINEFHPILFVFKDKDGVFSKARVLGGSKDGNWYSIYDFKMPTDFIEEDYVDTQLVRGREQYKFYFKGEEIGKVMGDSPTLYISQASGESILSVKIPTIIENRGDFIIGINGEWTGIPRNIEELDIYKSYLVDLDNDGEKEKIYIEEVSLTSNDGEKAKKLQLYIEKNGNPLFVEYIILDIVYSTEYKIYFADLNGDSKIEIITVARGHNMNISVYELDNLRIKKILNFYDGD</sequence>
<evidence type="ECO:0000313" key="1">
    <source>
        <dbReference type="EMBL" id="PAB60303.1"/>
    </source>
</evidence>
<comment type="caution">
    <text evidence="1">The sequence shown here is derived from an EMBL/GenBank/DDBJ whole genome shotgun (WGS) entry which is preliminary data.</text>
</comment>
<protein>
    <submittedName>
        <fullName evidence="1">Uncharacterized protein</fullName>
    </submittedName>
</protein>
<gene>
    <name evidence="1" type="ORF">CCE28_05240</name>
</gene>
<keyword evidence="2" id="KW-1185">Reference proteome</keyword>
<dbReference type="SUPFAM" id="SSF69318">
    <property type="entry name" value="Integrin alpha N-terminal domain"/>
    <property type="match status" value="1"/>
</dbReference>
<dbReference type="Proteomes" id="UP000216024">
    <property type="component" value="Unassembled WGS sequence"/>
</dbReference>
<proteinExistence type="predicted"/>
<dbReference type="EMBL" id="NIBG01000003">
    <property type="protein sequence ID" value="PAB60303.1"/>
    <property type="molecule type" value="Genomic_DNA"/>
</dbReference>
<dbReference type="OrthoDB" id="8385759at2"/>
<dbReference type="InterPro" id="IPR028994">
    <property type="entry name" value="Integrin_alpha_N"/>
</dbReference>
<accession>A0A267MN97</accession>
<dbReference type="AlphaFoldDB" id="A0A267MN97"/>
<name>A0A267MN97_9FIRM</name>
<evidence type="ECO:0000313" key="2">
    <source>
        <dbReference type="Proteomes" id="UP000216024"/>
    </source>
</evidence>
<dbReference type="PROSITE" id="PS51257">
    <property type="entry name" value="PROKAR_LIPOPROTEIN"/>
    <property type="match status" value="1"/>
</dbReference>